<dbReference type="SUPFAM" id="SSF51735">
    <property type="entry name" value="NAD(P)-binding Rossmann-fold domains"/>
    <property type="match status" value="1"/>
</dbReference>
<dbReference type="InterPro" id="IPR036291">
    <property type="entry name" value="NAD(P)-bd_dom_sf"/>
</dbReference>
<organism evidence="1">
    <name type="scientific">marine sediment metagenome</name>
    <dbReference type="NCBI Taxonomy" id="412755"/>
    <lineage>
        <taxon>unclassified sequences</taxon>
        <taxon>metagenomes</taxon>
        <taxon>ecological metagenomes</taxon>
    </lineage>
</organism>
<dbReference type="GO" id="GO:0005737">
    <property type="term" value="C:cytoplasm"/>
    <property type="evidence" value="ECO:0007669"/>
    <property type="project" value="TreeGrafter"/>
</dbReference>
<evidence type="ECO:0008006" key="2">
    <source>
        <dbReference type="Google" id="ProtNLM"/>
    </source>
</evidence>
<dbReference type="Gene3D" id="3.40.50.720">
    <property type="entry name" value="NAD(P)-binding Rossmann-like Domain"/>
    <property type="match status" value="1"/>
</dbReference>
<reference evidence="1" key="1">
    <citation type="journal article" date="2015" name="Nature">
        <title>Complex archaea that bridge the gap between prokaryotes and eukaryotes.</title>
        <authorList>
            <person name="Spang A."/>
            <person name="Saw J.H."/>
            <person name="Jorgensen S.L."/>
            <person name="Zaremba-Niedzwiedzka K."/>
            <person name="Martijn J."/>
            <person name="Lind A.E."/>
            <person name="van Eijk R."/>
            <person name="Schleper C."/>
            <person name="Guy L."/>
            <person name="Ettema T.J."/>
        </authorList>
    </citation>
    <scope>NUCLEOTIDE SEQUENCE</scope>
</reference>
<dbReference type="Pfam" id="PF02423">
    <property type="entry name" value="OCD_Mu_crystall"/>
    <property type="match status" value="1"/>
</dbReference>
<dbReference type="InterPro" id="IPR023401">
    <property type="entry name" value="ODC_N"/>
</dbReference>
<dbReference type="AlphaFoldDB" id="A0A0F9EIB9"/>
<dbReference type="Gene3D" id="3.30.1780.10">
    <property type="entry name" value="ornithine cyclodeaminase, domain 1"/>
    <property type="match status" value="1"/>
</dbReference>
<dbReference type="EMBL" id="LAZR01027333">
    <property type="protein sequence ID" value="KKL66041.1"/>
    <property type="molecule type" value="Genomic_DNA"/>
</dbReference>
<sequence length="325" mass="36751">MIWTTLRHSKQQERLHDVHWMLKQMHTLLAMQRQGYTALGEEGYLSHPDEGFDRAITMSAWTAHPEEPVGILGSKWVASCLKNKERDLPRGRSVTTLNCAETGLPLLVFDGTDLSNARTAIFAIAAIELLHPHVDTIALVGAGRVHAWQAEYIRQRWPKASLWIYDPDDHRMLLFQKAYQAKLLRSWETALQCDVVSFATAGCEDGWVPRDAHFSAALWINTSLRDIMPRMVSRFQTVIVDDKRLAASQNTPYHLASLGHQVTNTWRLCDVAHRGMDTPVLINPAGLPHVPILVNPMGMALWDVGIGYMLLQEEYQAARQEVCDL</sequence>
<dbReference type="PANTHER" id="PTHR13812:SF19">
    <property type="entry name" value="KETIMINE REDUCTASE MU-CRYSTALLIN"/>
    <property type="match status" value="1"/>
</dbReference>
<protein>
    <recommendedName>
        <fullName evidence="2">Ornithine cyclodeaminase</fullName>
    </recommendedName>
</protein>
<accession>A0A0F9EIB9</accession>
<proteinExistence type="predicted"/>
<name>A0A0F9EIB9_9ZZZZ</name>
<gene>
    <name evidence="1" type="ORF">LCGC14_2148950</name>
</gene>
<dbReference type="PANTHER" id="PTHR13812">
    <property type="entry name" value="KETIMINE REDUCTASE MU-CRYSTALLIN"/>
    <property type="match status" value="1"/>
</dbReference>
<comment type="caution">
    <text evidence="1">The sequence shown here is derived from an EMBL/GenBank/DDBJ whole genome shotgun (WGS) entry which is preliminary data.</text>
</comment>
<evidence type="ECO:0000313" key="1">
    <source>
        <dbReference type="EMBL" id="KKL66041.1"/>
    </source>
</evidence>
<dbReference type="InterPro" id="IPR003462">
    <property type="entry name" value="ODC_Mu_crystall"/>
</dbReference>